<keyword evidence="13" id="KW-0694">RNA-binding</keyword>
<dbReference type="SUPFAM" id="SSF53098">
    <property type="entry name" value="Ribonuclease H-like"/>
    <property type="match status" value="1"/>
</dbReference>
<dbReference type="PROSITE" id="PS50994">
    <property type="entry name" value="INTEGRASE"/>
    <property type="match status" value="1"/>
</dbReference>
<dbReference type="InterPro" id="IPR039537">
    <property type="entry name" value="Retrotran_Ty1/copia-like"/>
</dbReference>
<evidence type="ECO:0000256" key="5">
    <source>
        <dbReference type="ARBA" id="ARBA00022695"/>
    </source>
</evidence>
<dbReference type="Gene3D" id="3.30.420.10">
    <property type="entry name" value="Ribonuclease H-like superfamily/Ribonuclease H"/>
    <property type="match status" value="1"/>
</dbReference>
<keyword evidence="17" id="KW-0917">Virion maturation</keyword>
<evidence type="ECO:0000256" key="6">
    <source>
        <dbReference type="ARBA" id="ARBA00022722"/>
    </source>
</evidence>
<evidence type="ECO:0000256" key="2">
    <source>
        <dbReference type="ARBA" id="ARBA00022578"/>
    </source>
</evidence>
<comment type="catalytic activity">
    <reaction evidence="19">
        <text>DNA(n) + a 2'-deoxyribonucleoside 5'-triphosphate = DNA(n+1) + diphosphate</text>
        <dbReference type="Rhea" id="RHEA:22508"/>
        <dbReference type="Rhea" id="RHEA-COMP:17339"/>
        <dbReference type="Rhea" id="RHEA-COMP:17340"/>
        <dbReference type="ChEBI" id="CHEBI:33019"/>
        <dbReference type="ChEBI" id="CHEBI:61560"/>
        <dbReference type="ChEBI" id="CHEBI:173112"/>
        <dbReference type="EC" id="2.7.7.49"/>
    </reaction>
</comment>
<keyword evidence="14" id="KW-0229">DNA integration</keyword>
<evidence type="ECO:0000313" key="24">
    <source>
        <dbReference type="Proteomes" id="UP000037035"/>
    </source>
</evidence>
<dbReference type="AlphaFoldDB" id="A0A0L6VKW6"/>
<dbReference type="GO" id="GO:0015074">
    <property type="term" value="P:DNA integration"/>
    <property type="evidence" value="ECO:0007669"/>
    <property type="project" value="UniProtKB-KW"/>
</dbReference>
<evidence type="ECO:0000256" key="19">
    <source>
        <dbReference type="ARBA" id="ARBA00048173"/>
    </source>
</evidence>
<evidence type="ECO:0000256" key="15">
    <source>
        <dbReference type="ARBA" id="ARBA00022918"/>
    </source>
</evidence>
<evidence type="ECO:0000256" key="7">
    <source>
        <dbReference type="ARBA" id="ARBA00022723"/>
    </source>
</evidence>
<evidence type="ECO:0000256" key="3">
    <source>
        <dbReference type="ARBA" id="ARBA00022612"/>
    </source>
</evidence>
<dbReference type="GO" id="GO:0006310">
    <property type="term" value="P:DNA recombination"/>
    <property type="evidence" value="ECO:0007669"/>
    <property type="project" value="UniProtKB-KW"/>
</dbReference>
<dbReference type="Pfam" id="PF22936">
    <property type="entry name" value="Pol_BBD"/>
    <property type="match status" value="1"/>
</dbReference>
<keyword evidence="5" id="KW-0548">Nucleotidyltransferase</keyword>
<proteinExistence type="predicted"/>
<keyword evidence="6" id="KW-0540">Nuclease</keyword>
<evidence type="ECO:0000256" key="13">
    <source>
        <dbReference type="ARBA" id="ARBA00022884"/>
    </source>
</evidence>
<dbReference type="PANTHER" id="PTHR42648:SF11">
    <property type="entry name" value="TRANSPOSON TY4-P GAG-POL POLYPROTEIN"/>
    <property type="match status" value="1"/>
</dbReference>
<feature type="region of interest" description="Disordered" evidence="21">
    <location>
        <begin position="20"/>
        <end position="47"/>
    </location>
</feature>
<dbReference type="GO" id="GO:0005524">
    <property type="term" value="F:ATP binding"/>
    <property type="evidence" value="ECO:0007669"/>
    <property type="project" value="UniProtKB-KW"/>
</dbReference>
<dbReference type="GO" id="GO:0003887">
    <property type="term" value="F:DNA-directed DNA polymerase activity"/>
    <property type="evidence" value="ECO:0007669"/>
    <property type="project" value="UniProtKB-KW"/>
</dbReference>
<evidence type="ECO:0000256" key="20">
    <source>
        <dbReference type="ARBA" id="ARBA00049244"/>
    </source>
</evidence>
<dbReference type="InterPro" id="IPR012337">
    <property type="entry name" value="RNaseH-like_sf"/>
</dbReference>
<name>A0A0L6VKW6_9BASI</name>
<keyword evidence="15" id="KW-0695">RNA-directed DNA polymerase</keyword>
<evidence type="ECO:0000313" key="23">
    <source>
        <dbReference type="EMBL" id="KNZ61398.1"/>
    </source>
</evidence>
<keyword evidence="4" id="KW-0645">Protease</keyword>
<keyword evidence="10" id="KW-0378">Hydrolase</keyword>
<protein>
    <recommendedName>
        <fullName evidence="22">Integrase catalytic domain-containing protein</fullName>
    </recommendedName>
</protein>
<comment type="caution">
    <text evidence="23">The sequence shown here is derived from an EMBL/GenBank/DDBJ whole genome shotgun (WGS) entry which is preliminary data.</text>
</comment>
<evidence type="ECO:0000256" key="9">
    <source>
        <dbReference type="ARBA" id="ARBA00022759"/>
    </source>
</evidence>
<gene>
    <name evidence="23" type="ORF">VP01_1405g2</name>
</gene>
<dbReference type="InterPro" id="IPR054722">
    <property type="entry name" value="PolX-like_BBD"/>
</dbReference>
<evidence type="ECO:0000256" key="16">
    <source>
        <dbReference type="ARBA" id="ARBA00022932"/>
    </source>
</evidence>
<evidence type="ECO:0000256" key="14">
    <source>
        <dbReference type="ARBA" id="ARBA00022908"/>
    </source>
</evidence>
<dbReference type="GO" id="GO:0008233">
    <property type="term" value="F:peptidase activity"/>
    <property type="evidence" value="ECO:0007669"/>
    <property type="project" value="UniProtKB-KW"/>
</dbReference>
<dbReference type="Pfam" id="PF14223">
    <property type="entry name" value="Retrotran_gag_2"/>
    <property type="match status" value="1"/>
</dbReference>
<evidence type="ECO:0000259" key="22">
    <source>
        <dbReference type="PROSITE" id="PS50994"/>
    </source>
</evidence>
<dbReference type="GO" id="GO:0005634">
    <property type="term" value="C:nucleus"/>
    <property type="evidence" value="ECO:0007669"/>
    <property type="project" value="UniProtKB-ARBA"/>
</dbReference>
<comment type="function">
    <text evidence="1">The aspartyl protease (PR) mediates the proteolytic cleavages of the Gag and Gag-Pol polyproteins after assembly of the VLP.</text>
</comment>
<organism evidence="23 24">
    <name type="scientific">Puccinia sorghi</name>
    <dbReference type="NCBI Taxonomy" id="27349"/>
    <lineage>
        <taxon>Eukaryota</taxon>
        <taxon>Fungi</taxon>
        <taxon>Dikarya</taxon>
        <taxon>Basidiomycota</taxon>
        <taxon>Pucciniomycotina</taxon>
        <taxon>Pucciniomycetes</taxon>
        <taxon>Pucciniales</taxon>
        <taxon>Pucciniaceae</taxon>
        <taxon>Puccinia</taxon>
    </lineage>
</organism>
<evidence type="ECO:0000256" key="4">
    <source>
        <dbReference type="ARBA" id="ARBA00022670"/>
    </source>
</evidence>
<keyword evidence="18" id="KW-0233">DNA recombination</keyword>
<dbReference type="Pfam" id="PF00665">
    <property type="entry name" value="rve"/>
    <property type="match status" value="1"/>
</dbReference>
<evidence type="ECO:0000256" key="8">
    <source>
        <dbReference type="ARBA" id="ARBA00022741"/>
    </source>
</evidence>
<accession>A0A0L6VKW6</accession>
<dbReference type="EMBL" id="LAVV01004510">
    <property type="protein sequence ID" value="KNZ61398.1"/>
    <property type="molecule type" value="Genomic_DNA"/>
</dbReference>
<evidence type="ECO:0000256" key="11">
    <source>
        <dbReference type="ARBA" id="ARBA00022840"/>
    </source>
</evidence>
<evidence type="ECO:0000256" key="10">
    <source>
        <dbReference type="ARBA" id="ARBA00022801"/>
    </source>
</evidence>
<evidence type="ECO:0000256" key="21">
    <source>
        <dbReference type="SAM" id="MobiDB-lite"/>
    </source>
</evidence>
<feature type="compositionally biased region" description="Acidic residues" evidence="21">
    <location>
        <begin position="755"/>
        <end position="765"/>
    </location>
</feature>
<keyword evidence="16" id="KW-0808">Transferase</keyword>
<keyword evidence="2" id="KW-0815">Transposition</keyword>
<keyword evidence="11" id="KW-0067">ATP-binding</keyword>
<feature type="region of interest" description="Disordered" evidence="21">
    <location>
        <begin position="752"/>
        <end position="772"/>
    </location>
</feature>
<keyword evidence="12" id="KW-0460">Magnesium</keyword>
<feature type="compositionally biased region" description="Polar residues" evidence="21">
    <location>
        <begin position="22"/>
        <end position="43"/>
    </location>
</feature>
<evidence type="ECO:0000256" key="1">
    <source>
        <dbReference type="ARBA" id="ARBA00002180"/>
    </source>
</evidence>
<evidence type="ECO:0000256" key="17">
    <source>
        <dbReference type="ARBA" id="ARBA00023113"/>
    </source>
</evidence>
<keyword evidence="16" id="KW-0239">DNA-directed DNA polymerase</keyword>
<dbReference type="VEuPathDB" id="FungiDB:VP01_1405g2"/>
<evidence type="ECO:0000256" key="18">
    <source>
        <dbReference type="ARBA" id="ARBA00023172"/>
    </source>
</evidence>
<dbReference type="GO" id="GO:0003964">
    <property type="term" value="F:RNA-directed DNA polymerase activity"/>
    <property type="evidence" value="ECO:0007669"/>
    <property type="project" value="UniProtKB-KW"/>
</dbReference>
<sequence length="825" mass="93431">MLPLISLTFITSSKKKLYTTDPIKSTSSSTPEDNSKPGTISKTTESDPMEKLNSLYKTAIESIPLLTQENFSMWRSRVINLLDLLKIKDALDANIHSNVINHNNKENGKEIWKTINEYFASTQSANRARVWNNFSLLNYDDNDVNGFITQIRAAIEKMYEVGINIDIDIIGYEIIKKLPKTPELNSISSAITHSGQEMTPDLVLDHLRLHANKQSISGGNLASSSQQVSLFTDYKSTKCKPDAHNTRAPHPQHRCWMLHPHLRPASMMNNTEKNDRAEHSVSSFHSSISHPSMHFVLDSGLSAHMTSNIDLFFAIKLKEEGLVKTSSGAESMKIRGSGSIKLTNEHGNIIFHHVLYVPDCFVNLLSVRCLVLEGYEVLFEINSFLIKQNNLVCFNGNYVNNLPTLQFNNLTHSCMLSSSETLHKALGHVSYRRIRQRLGIPLKDFSACKACAVSKVTKRLFYTRHSKASKPFEEIHLDIVGPISPMSREGHHYFLTVVDSCTRFCSAIPIKSKSDVSTYLTQAIDLEARQIGYYPTVIHSDQGKEFINKYLLDYCNKNLIRTRYSDAYTPQQNGLAERYNQTNIESVRAILKYSGLPLNFWNEIIKTSTLTLNQIPGHKSKRSPFELFKNRSLPLDYFKPIGLCVAFRDLPEGTNSKLAQVGQLGRILGYNDELRSYKVLTDNGKIINSKNLKFLDFNSSISDKNEDLKLEDEMEEENSPSEVIEVEETIPSIDEEEKSENQADQIIKEDVEQLAAEDENSDPEEITASLIPEGRTLRERTIKVKPVKYSYLAGDPLSFQHAMKSKNRVEWSAAAEEDKRKSPFL</sequence>
<dbReference type="Proteomes" id="UP000037035">
    <property type="component" value="Unassembled WGS sequence"/>
</dbReference>
<evidence type="ECO:0000256" key="12">
    <source>
        <dbReference type="ARBA" id="ARBA00022842"/>
    </source>
</evidence>
<keyword evidence="9" id="KW-0255">Endonuclease</keyword>
<comment type="catalytic activity">
    <reaction evidence="20">
        <text>DNA(n) + a 2'-deoxyribonucleoside 5'-triphosphate = DNA(n+1) + diphosphate</text>
        <dbReference type="Rhea" id="RHEA:22508"/>
        <dbReference type="Rhea" id="RHEA-COMP:17339"/>
        <dbReference type="Rhea" id="RHEA-COMP:17340"/>
        <dbReference type="ChEBI" id="CHEBI:33019"/>
        <dbReference type="ChEBI" id="CHEBI:61560"/>
        <dbReference type="ChEBI" id="CHEBI:173112"/>
        <dbReference type="EC" id="2.7.7.7"/>
    </reaction>
</comment>
<dbReference type="GO" id="GO:0004519">
    <property type="term" value="F:endonuclease activity"/>
    <property type="evidence" value="ECO:0007669"/>
    <property type="project" value="UniProtKB-KW"/>
</dbReference>
<dbReference type="InterPro" id="IPR036397">
    <property type="entry name" value="RNaseH_sf"/>
</dbReference>
<reference evidence="23 24" key="1">
    <citation type="submission" date="2015-08" db="EMBL/GenBank/DDBJ databases">
        <title>Next Generation Sequencing and Analysis of the Genome of Puccinia sorghi L Schw, the Causal Agent of Maize Common Rust.</title>
        <authorList>
            <person name="Rochi L."/>
            <person name="Burguener G."/>
            <person name="Darino M."/>
            <person name="Turjanski A."/>
            <person name="Kreff E."/>
            <person name="Dieguez M.J."/>
            <person name="Sacco F."/>
        </authorList>
    </citation>
    <scope>NUCLEOTIDE SEQUENCE [LARGE SCALE GENOMIC DNA]</scope>
    <source>
        <strain evidence="23 24">RO10H11247</strain>
    </source>
</reference>
<dbReference type="InterPro" id="IPR001584">
    <property type="entry name" value="Integrase_cat-core"/>
</dbReference>
<keyword evidence="7" id="KW-0479">Metal-binding</keyword>
<keyword evidence="8" id="KW-0547">Nucleotide-binding</keyword>
<dbReference type="PANTHER" id="PTHR42648">
    <property type="entry name" value="TRANSPOSASE, PUTATIVE-RELATED"/>
    <property type="match status" value="1"/>
</dbReference>
<dbReference type="GO" id="GO:0003723">
    <property type="term" value="F:RNA binding"/>
    <property type="evidence" value="ECO:0007669"/>
    <property type="project" value="UniProtKB-KW"/>
</dbReference>
<dbReference type="GO" id="GO:0032196">
    <property type="term" value="P:transposition"/>
    <property type="evidence" value="ECO:0007669"/>
    <property type="project" value="UniProtKB-KW"/>
</dbReference>
<keyword evidence="3" id="KW-1188">Viral release from host cell</keyword>
<keyword evidence="24" id="KW-1185">Reference proteome</keyword>
<feature type="domain" description="Integrase catalytic" evidence="22">
    <location>
        <begin position="467"/>
        <end position="632"/>
    </location>
</feature>
<dbReference type="OrthoDB" id="2186513at2759"/>
<dbReference type="GO" id="GO:0046872">
    <property type="term" value="F:metal ion binding"/>
    <property type="evidence" value="ECO:0007669"/>
    <property type="project" value="UniProtKB-KW"/>
</dbReference>
<dbReference type="GO" id="GO:0006508">
    <property type="term" value="P:proteolysis"/>
    <property type="evidence" value="ECO:0007669"/>
    <property type="project" value="UniProtKB-KW"/>
</dbReference>